<evidence type="ECO:0000256" key="5">
    <source>
        <dbReference type="ARBA" id="ARBA00023136"/>
    </source>
</evidence>
<reference evidence="7" key="1">
    <citation type="submission" date="2021-01" db="EMBL/GenBank/DDBJ databases">
        <title>Whole genome shotgun sequence of Rugosimonospora africana NBRC 104875.</title>
        <authorList>
            <person name="Komaki H."/>
            <person name="Tamura T."/>
        </authorList>
    </citation>
    <scope>NUCLEOTIDE SEQUENCE</scope>
    <source>
        <strain evidence="7">NBRC 104875</strain>
    </source>
</reference>
<organism evidence="7 8">
    <name type="scientific">Rugosimonospora africana</name>
    <dbReference type="NCBI Taxonomy" id="556532"/>
    <lineage>
        <taxon>Bacteria</taxon>
        <taxon>Bacillati</taxon>
        <taxon>Actinomycetota</taxon>
        <taxon>Actinomycetes</taxon>
        <taxon>Micromonosporales</taxon>
        <taxon>Micromonosporaceae</taxon>
        <taxon>Rugosimonospora</taxon>
    </lineage>
</organism>
<keyword evidence="3 6" id="KW-0812">Transmembrane</keyword>
<dbReference type="PANTHER" id="PTHR40277:SF1">
    <property type="entry name" value="BLL5419 PROTEIN"/>
    <property type="match status" value="1"/>
</dbReference>
<keyword evidence="2" id="KW-1003">Cell membrane</keyword>
<feature type="transmembrane region" description="Helical" evidence="6">
    <location>
        <begin position="340"/>
        <end position="360"/>
    </location>
</feature>
<evidence type="ECO:0000313" key="8">
    <source>
        <dbReference type="Proteomes" id="UP000642748"/>
    </source>
</evidence>
<evidence type="ECO:0000313" key="7">
    <source>
        <dbReference type="EMBL" id="GIH16243.1"/>
    </source>
</evidence>
<sequence length="437" mass="45263">MPNAPASPAALAPAGPDVLPAESVRWQPATAGSARLGAAANAPAKLRGTAAGQATPRDTAAAPMERADSMTLRNEMLRRVRNLSARVVGARVVWARAVWARTVWAKAVRARAVWAWVRVLGGAGIIAFLLWRLGTGPFLDGLRGIDVWALLAATGIGVLTTVACAWRWRLVARGLGVRLPLRTAVAAYYRSQFINTTLPGGVLGDVHRALRHGRDVGDVGRAVRAVVLERFAGQVVQVAIAVVMLLALPSPVRSRMPEAAAVLAVVGLGAVLLAWMRPGTTGSRVARALRTAAADLRSGLFSRRNGPGIVLASAVVVAGHLATFLVTARAAGATAPLTRLAPLGLLILLAMTVPLNVGGWGPREGAAAWAFGAAGLSATLGVSTAVVYGVLALVATAPGAGVLVMRWMARIRVGRSTPQPPIRCAPAGVRQENAIHG</sequence>
<dbReference type="AlphaFoldDB" id="A0A8J3VSA3"/>
<feature type="transmembrane region" description="Helical" evidence="6">
    <location>
        <begin position="113"/>
        <end position="133"/>
    </location>
</feature>
<evidence type="ECO:0000256" key="2">
    <source>
        <dbReference type="ARBA" id="ARBA00022475"/>
    </source>
</evidence>
<protein>
    <recommendedName>
        <fullName evidence="9">Lysylphosphatidylglycerol synthase TM region</fullName>
    </recommendedName>
</protein>
<feature type="transmembrane region" description="Helical" evidence="6">
    <location>
        <begin position="380"/>
        <end position="405"/>
    </location>
</feature>
<evidence type="ECO:0008006" key="9">
    <source>
        <dbReference type="Google" id="ProtNLM"/>
    </source>
</evidence>
<comment type="caution">
    <text evidence="7">The sequence shown here is derived from an EMBL/GenBank/DDBJ whole genome shotgun (WGS) entry which is preliminary data.</text>
</comment>
<feature type="transmembrane region" description="Helical" evidence="6">
    <location>
        <begin position="145"/>
        <end position="168"/>
    </location>
</feature>
<proteinExistence type="predicted"/>
<keyword evidence="5 6" id="KW-0472">Membrane</keyword>
<keyword evidence="4 6" id="KW-1133">Transmembrane helix</keyword>
<accession>A0A8J3VSA3</accession>
<dbReference type="InterPro" id="IPR022791">
    <property type="entry name" value="L-PG_synthase/AglD"/>
</dbReference>
<feature type="transmembrane region" description="Helical" evidence="6">
    <location>
        <begin position="308"/>
        <end position="328"/>
    </location>
</feature>
<dbReference type="Pfam" id="PF03706">
    <property type="entry name" value="LPG_synthase_TM"/>
    <property type="match status" value="1"/>
</dbReference>
<dbReference type="PANTHER" id="PTHR40277">
    <property type="entry name" value="BLL5419 PROTEIN"/>
    <property type="match status" value="1"/>
</dbReference>
<evidence type="ECO:0000256" key="3">
    <source>
        <dbReference type="ARBA" id="ARBA00022692"/>
    </source>
</evidence>
<name>A0A8J3VSA3_9ACTN</name>
<evidence type="ECO:0000256" key="6">
    <source>
        <dbReference type="SAM" id="Phobius"/>
    </source>
</evidence>
<dbReference type="EMBL" id="BONZ01000041">
    <property type="protein sequence ID" value="GIH16243.1"/>
    <property type="molecule type" value="Genomic_DNA"/>
</dbReference>
<gene>
    <name evidence="7" type="ORF">Raf01_44150</name>
</gene>
<comment type="subcellular location">
    <subcellularLocation>
        <location evidence="1">Cell membrane</location>
        <topology evidence="1">Multi-pass membrane protein</topology>
    </subcellularLocation>
</comment>
<evidence type="ECO:0000256" key="1">
    <source>
        <dbReference type="ARBA" id="ARBA00004651"/>
    </source>
</evidence>
<dbReference type="GO" id="GO:0005886">
    <property type="term" value="C:plasma membrane"/>
    <property type="evidence" value="ECO:0007669"/>
    <property type="project" value="UniProtKB-SubCell"/>
</dbReference>
<evidence type="ECO:0000256" key="4">
    <source>
        <dbReference type="ARBA" id="ARBA00022989"/>
    </source>
</evidence>
<dbReference type="Proteomes" id="UP000642748">
    <property type="component" value="Unassembled WGS sequence"/>
</dbReference>
<keyword evidence="8" id="KW-1185">Reference proteome</keyword>
<feature type="transmembrane region" description="Helical" evidence="6">
    <location>
        <begin position="260"/>
        <end position="276"/>
    </location>
</feature>